<dbReference type="GO" id="GO:0005886">
    <property type="term" value="C:plasma membrane"/>
    <property type="evidence" value="ECO:0007669"/>
    <property type="project" value="UniProtKB-SubCell"/>
</dbReference>
<evidence type="ECO:0000256" key="13">
    <source>
        <dbReference type="ARBA" id="ARBA00023139"/>
    </source>
</evidence>
<keyword evidence="14" id="KW-0449">Lipoprotein</keyword>
<evidence type="ECO:0000256" key="9">
    <source>
        <dbReference type="ARBA" id="ARBA00022729"/>
    </source>
</evidence>
<evidence type="ECO:0000256" key="2">
    <source>
        <dbReference type="ARBA" id="ARBA00011955"/>
    </source>
</evidence>
<reference evidence="21" key="1">
    <citation type="submission" date="2018-09" db="EMBL/GenBank/DDBJ databases">
        <authorList>
            <person name="Zhu H."/>
        </authorList>
    </citation>
    <scope>NUCLEOTIDE SEQUENCE [LARGE SCALE GENOMIC DNA]</scope>
    <source>
        <strain evidence="21">K2W31S-8</strain>
    </source>
</reference>
<name>A0A385Z4G8_9PSED</name>
<keyword evidence="5" id="KW-0997">Cell inner membrane</keyword>
<keyword evidence="4" id="KW-1003">Cell membrane</keyword>
<dbReference type="PANTHER" id="PTHR30040:SF2">
    <property type="entry name" value="FAD:PROTEIN FMN TRANSFERASE"/>
    <property type="match status" value="1"/>
</dbReference>
<evidence type="ECO:0000256" key="8">
    <source>
        <dbReference type="ARBA" id="ARBA00022723"/>
    </source>
</evidence>
<comment type="catalytic activity">
    <reaction evidence="16 18">
        <text>L-threonyl-[protein] + FAD = FMN-L-threonyl-[protein] + AMP + H(+)</text>
        <dbReference type="Rhea" id="RHEA:36847"/>
        <dbReference type="Rhea" id="RHEA-COMP:11060"/>
        <dbReference type="Rhea" id="RHEA-COMP:11061"/>
        <dbReference type="ChEBI" id="CHEBI:15378"/>
        <dbReference type="ChEBI" id="CHEBI:30013"/>
        <dbReference type="ChEBI" id="CHEBI:57692"/>
        <dbReference type="ChEBI" id="CHEBI:74257"/>
        <dbReference type="ChEBI" id="CHEBI:456215"/>
        <dbReference type="EC" id="2.7.1.180"/>
    </reaction>
</comment>
<dbReference type="Proteomes" id="UP000265560">
    <property type="component" value="Chromosome"/>
</dbReference>
<comment type="subcellular location">
    <subcellularLocation>
        <location evidence="17">Cell inner membrane</location>
        <topology evidence="17">Lipid-anchor</topology>
        <orientation evidence="17">Periplasmic side</orientation>
    </subcellularLocation>
</comment>
<evidence type="ECO:0000256" key="3">
    <source>
        <dbReference type="ARBA" id="ARBA00016337"/>
    </source>
</evidence>
<dbReference type="SUPFAM" id="SSF143631">
    <property type="entry name" value="ApbE-like"/>
    <property type="match status" value="1"/>
</dbReference>
<dbReference type="PIRSF" id="PIRSF006268">
    <property type="entry name" value="ApbE"/>
    <property type="match status" value="1"/>
</dbReference>
<evidence type="ECO:0000256" key="1">
    <source>
        <dbReference type="ARBA" id="ARBA00008282"/>
    </source>
</evidence>
<evidence type="ECO:0000256" key="15">
    <source>
        <dbReference type="ARBA" id="ARBA00031306"/>
    </source>
</evidence>
<evidence type="ECO:0000313" key="21">
    <source>
        <dbReference type="Proteomes" id="UP000265560"/>
    </source>
</evidence>
<keyword evidence="21" id="KW-1185">Reference proteome</keyword>
<dbReference type="Pfam" id="PF02424">
    <property type="entry name" value="ApbE"/>
    <property type="match status" value="1"/>
</dbReference>
<dbReference type="KEGG" id="pcav:D3880_14165"/>
<organism evidence="20 21">
    <name type="scientific">Pseudomonas cavernae</name>
    <dbReference type="NCBI Taxonomy" id="2320867"/>
    <lineage>
        <taxon>Bacteria</taxon>
        <taxon>Pseudomonadati</taxon>
        <taxon>Pseudomonadota</taxon>
        <taxon>Gammaproteobacteria</taxon>
        <taxon>Pseudomonadales</taxon>
        <taxon>Pseudomonadaceae</taxon>
        <taxon>Pseudomonas</taxon>
    </lineage>
</organism>
<dbReference type="InterPro" id="IPR003374">
    <property type="entry name" value="ApbE-like_sf"/>
</dbReference>
<evidence type="ECO:0000256" key="7">
    <source>
        <dbReference type="ARBA" id="ARBA00022679"/>
    </source>
</evidence>
<dbReference type="GO" id="GO:0016740">
    <property type="term" value="F:transferase activity"/>
    <property type="evidence" value="ECO:0007669"/>
    <property type="project" value="UniProtKB-UniRule"/>
</dbReference>
<feature type="binding site" evidence="19">
    <location>
        <position position="203"/>
    </location>
    <ligand>
        <name>Mg(2+)</name>
        <dbReference type="ChEBI" id="CHEBI:18420"/>
    </ligand>
</feature>
<dbReference type="AlphaFoldDB" id="A0A385Z4G8"/>
<keyword evidence="9" id="KW-0732">Signal</keyword>
<comment type="similarity">
    <text evidence="1 18">Belongs to the ApbE family.</text>
</comment>
<dbReference type="FunFam" id="3.10.520.10:FF:000001">
    <property type="entry name" value="FAD:protein FMN transferase"/>
    <property type="match status" value="1"/>
</dbReference>
<dbReference type="EMBL" id="CP032419">
    <property type="protein sequence ID" value="AYC33430.1"/>
    <property type="molecule type" value="Genomic_DNA"/>
</dbReference>
<feature type="binding site" evidence="19">
    <location>
        <position position="321"/>
    </location>
    <ligand>
        <name>Mg(2+)</name>
        <dbReference type="ChEBI" id="CHEBI:18420"/>
    </ligand>
</feature>
<protein>
    <recommendedName>
        <fullName evidence="3 18">FAD:protein FMN transferase</fullName>
        <ecNumber evidence="2 18">2.7.1.180</ecNumber>
    </recommendedName>
    <alternativeName>
        <fullName evidence="15 18">Flavin transferase</fullName>
    </alternativeName>
</protein>
<dbReference type="PANTHER" id="PTHR30040">
    <property type="entry name" value="THIAMINE BIOSYNTHESIS LIPOPROTEIN APBE"/>
    <property type="match status" value="1"/>
</dbReference>
<dbReference type="OrthoDB" id="9778595at2"/>
<evidence type="ECO:0000313" key="20">
    <source>
        <dbReference type="EMBL" id="AYC33430.1"/>
    </source>
</evidence>
<dbReference type="EC" id="2.7.1.180" evidence="2 18"/>
<keyword evidence="10 18" id="KW-0274">FAD</keyword>
<evidence type="ECO:0000256" key="19">
    <source>
        <dbReference type="PIRSR" id="PIRSR006268-2"/>
    </source>
</evidence>
<dbReference type="GO" id="GO:0046872">
    <property type="term" value="F:metal ion binding"/>
    <property type="evidence" value="ECO:0007669"/>
    <property type="project" value="UniProtKB-UniRule"/>
</dbReference>
<evidence type="ECO:0000256" key="5">
    <source>
        <dbReference type="ARBA" id="ARBA00022519"/>
    </source>
</evidence>
<evidence type="ECO:0000256" key="14">
    <source>
        <dbReference type="ARBA" id="ARBA00023288"/>
    </source>
</evidence>
<keyword evidence="12" id="KW-0472">Membrane</keyword>
<dbReference type="Gene3D" id="3.10.520.10">
    <property type="entry name" value="ApbE-like domains"/>
    <property type="match status" value="1"/>
</dbReference>
<keyword evidence="7 18" id="KW-0808">Transferase</keyword>
<proteinExistence type="inferred from homology"/>
<dbReference type="InterPro" id="IPR024932">
    <property type="entry name" value="ApbE"/>
</dbReference>
<gene>
    <name evidence="20" type="ORF">D3880_14165</name>
</gene>
<evidence type="ECO:0000256" key="6">
    <source>
        <dbReference type="ARBA" id="ARBA00022630"/>
    </source>
</evidence>
<evidence type="ECO:0000256" key="12">
    <source>
        <dbReference type="ARBA" id="ARBA00023136"/>
    </source>
</evidence>
<evidence type="ECO:0000256" key="10">
    <source>
        <dbReference type="ARBA" id="ARBA00022827"/>
    </source>
</evidence>
<feature type="binding site" evidence="19">
    <location>
        <position position="317"/>
    </location>
    <ligand>
        <name>Mg(2+)</name>
        <dbReference type="ChEBI" id="CHEBI:18420"/>
    </ligand>
</feature>
<evidence type="ECO:0000256" key="16">
    <source>
        <dbReference type="ARBA" id="ARBA00048540"/>
    </source>
</evidence>
<keyword evidence="13" id="KW-0564">Palmitate</keyword>
<sequence>MYDKTGASAPVLRLTGGVLGSLERSQGLCGGVFVRLDTRVLVVLASLLLAGCGDRIEEFSGPTMGSHYSLKYVAQARAPGQQRLRAEVEAILAEVDAQMSTYRSDSLISRFNALPAGSCQAMPAPVLELVRVGETLARDSDGAFDLTIEPLLDLWGFGPQSRSERVPSAEEIAQVRANVGHQHLRIDGQQLCKDAAVQVDFNSIAAGYTVDRVARRLDELGLRSYLLDITGELKVRGRKPDGSPWRIAIEAPRDDRQVAQLTLALEGYGVSTSGDYRNYFEVGGQRYSHTIDPHTGAPVTHPLAAVTVVARSALRADGLSTLLMVLGTERGLAFAEEKGIAALFVSRDGSGFRSRASSAFRRLLPAAEAGAL</sequence>
<evidence type="ECO:0000256" key="17">
    <source>
        <dbReference type="ARBA" id="ARBA00060485"/>
    </source>
</evidence>
<accession>A0A385Z4G8</accession>
<keyword evidence="8 18" id="KW-0479">Metal-binding</keyword>
<keyword evidence="11 18" id="KW-0460">Magnesium</keyword>
<evidence type="ECO:0000256" key="18">
    <source>
        <dbReference type="PIRNR" id="PIRNR006268"/>
    </source>
</evidence>
<evidence type="ECO:0000256" key="11">
    <source>
        <dbReference type="ARBA" id="ARBA00022842"/>
    </source>
</evidence>
<keyword evidence="6 18" id="KW-0285">Flavoprotein</keyword>
<comment type="cofactor">
    <cofactor evidence="19">
        <name>Mg(2+)</name>
        <dbReference type="ChEBI" id="CHEBI:18420"/>
    </cofactor>
    <cofactor evidence="19">
        <name>Mn(2+)</name>
        <dbReference type="ChEBI" id="CHEBI:29035"/>
    </cofactor>
    <text evidence="19">Magnesium. Can also use manganese.</text>
</comment>
<evidence type="ECO:0000256" key="4">
    <source>
        <dbReference type="ARBA" id="ARBA00022475"/>
    </source>
</evidence>